<dbReference type="PRINTS" id="PR00107">
    <property type="entry name" value="PHOSPHOCPHPR"/>
</dbReference>
<dbReference type="GO" id="GO:0005737">
    <property type="term" value="C:cytoplasm"/>
    <property type="evidence" value="ECO:0007669"/>
    <property type="project" value="UniProtKB-SubCell"/>
</dbReference>
<keyword evidence="7" id="KW-1185">Reference proteome</keyword>
<keyword evidence="3" id="KW-0963">Cytoplasm</keyword>
<evidence type="ECO:0000256" key="1">
    <source>
        <dbReference type="ARBA" id="ARBA00004496"/>
    </source>
</evidence>
<dbReference type="PANTHER" id="PTHR33705:SF2">
    <property type="entry name" value="PHOSPHOCARRIER PROTEIN NPR"/>
    <property type="match status" value="1"/>
</dbReference>
<evidence type="ECO:0000256" key="2">
    <source>
        <dbReference type="ARBA" id="ARBA00010736"/>
    </source>
</evidence>
<accession>U7DAZ4</accession>
<feature type="domain" description="HPr" evidence="5">
    <location>
        <begin position="1"/>
        <end position="88"/>
    </location>
</feature>
<name>U7DAZ4_9BACT</name>
<dbReference type="OrthoDB" id="9809047at2"/>
<dbReference type="PANTHER" id="PTHR33705">
    <property type="entry name" value="PHOSPHOCARRIER PROTEIN HPR"/>
    <property type="match status" value="1"/>
</dbReference>
<reference evidence="6 7" key="1">
    <citation type="journal article" date="2013" name="Environ. Microbiol.">
        <title>Genome analysis of Chitinivibrio alkaliphilus gen. nov., sp. nov., a novel extremely haloalkaliphilic anaerobic chitinolytic bacterium from the candidate phylum Termite Group 3.</title>
        <authorList>
            <person name="Sorokin D.Y."/>
            <person name="Gumerov V.M."/>
            <person name="Rakitin A.L."/>
            <person name="Beletsky A.V."/>
            <person name="Damste J.S."/>
            <person name="Muyzer G."/>
            <person name="Mardanov A.V."/>
            <person name="Ravin N.V."/>
        </authorList>
    </citation>
    <scope>NUCLEOTIDE SEQUENCE [LARGE SCALE GENOMIC DNA]</scope>
    <source>
        <strain evidence="6 7">ACht1</strain>
    </source>
</reference>
<sequence>MQEMKFRVTAKDGIHARPAAQIVETAQKFSSAVEFITAEARVNAKSIMEIMMLSAVYGTELVLQISGDDEQTALGEMTTLLLQNIAEAA</sequence>
<dbReference type="RefSeq" id="WP_022636894.1">
    <property type="nucleotide sequence ID" value="NZ_ASJR01000011.1"/>
</dbReference>
<dbReference type="CDD" id="cd00367">
    <property type="entry name" value="PTS-HPr_like"/>
    <property type="match status" value="1"/>
</dbReference>
<dbReference type="PROSITE" id="PS51350">
    <property type="entry name" value="PTS_HPR_DOM"/>
    <property type="match status" value="1"/>
</dbReference>
<dbReference type="EMBL" id="ASJR01000011">
    <property type="protein sequence ID" value="ERP31575.1"/>
    <property type="molecule type" value="Genomic_DNA"/>
</dbReference>
<dbReference type="InterPro" id="IPR001020">
    <property type="entry name" value="PTS_HPr_His_P_site"/>
</dbReference>
<dbReference type="InterPro" id="IPR035895">
    <property type="entry name" value="HPr-like_sf"/>
</dbReference>
<evidence type="ECO:0000313" key="6">
    <source>
        <dbReference type="EMBL" id="ERP31575.1"/>
    </source>
</evidence>
<comment type="subcellular location">
    <subcellularLocation>
        <location evidence="1">Cytoplasm</location>
    </subcellularLocation>
</comment>
<dbReference type="Gene3D" id="3.30.1340.10">
    <property type="entry name" value="HPr-like"/>
    <property type="match status" value="1"/>
</dbReference>
<evidence type="ECO:0000256" key="4">
    <source>
        <dbReference type="ARBA" id="ARBA00022683"/>
    </source>
</evidence>
<comment type="similarity">
    <text evidence="2">Belongs to the HPr family.</text>
</comment>
<dbReference type="InterPro" id="IPR000032">
    <property type="entry name" value="HPr-like"/>
</dbReference>
<proteinExistence type="inferred from homology"/>
<evidence type="ECO:0000256" key="3">
    <source>
        <dbReference type="ARBA" id="ARBA00022490"/>
    </source>
</evidence>
<dbReference type="Pfam" id="PF00381">
    <property type="entry name" value="PTS-HPr"/>
    <property type="match status" value="1"/>
</dbReference>
<gene>
    <name evidence="6" type="ORF">CALK_1438</name>
</gene>
<dbReference type="STRING" id="1313304.CALK_1438"/>
<dbReference type="eggNOG" id="COG1925">
    <property type="taxonomic scope" value="Bacteria"/>
</dbReference>
<dbReference type="SUPFAM" id="SSF55594">
    <property type="entry name" value="HPr-like"/>
    <property type="match status" value="1"/>
</dbReference>
<dbReference type="Proteomes" id="UP000017148">
    <property type="component" value="Unassembled WGS sequence"/>
</dbReference>
<organism evidence="6 7">
    <name type="scientific">Chitinivibrio alkaliphilus ACht1</name>
    <dbReference type="NCBI Taxonomy" id="1313304"/>
    <lineage>
        <taxon>Bacteria</taxon>
        <taxon>Pseudomonadati</taxon>
        <taxon>Fibrobacterota</taxon>
        <taxon>Chitinivibrionia</taxon>
        <taxon>Chitinivibrionales</taxon>
        <taxon>Chitinivibrionaceae</taxon>
        <taxon>Chitinivibrio</taxon>
    </lineage>
</organism>
<dbReference type="PROSITE" id="PS00369">
    <property type="entry name" value="PTS_HPR_HIS"/>
    <property type="match status" value="1"/>
</dbReference>
<evidence type="ECO:0000313" key="7">
    <source>
        <dbReference type="Proteomes" id="UP000017148"/>
    </source>
</evidence>
<dbReference type="GO" id="GO:0009401">
    <property type="term" value="P:phosphoenolpyruvate-dependent sugar phosphotransferase system"/>
    <property type="evidence" value="ECO:0007669"/>
    <property type="project" value="UniProtKB-KW"/>
</dbReference>
<evidence type="ECO:0000259" key="5">
    <source>
        <dbReference type="PROSITE" id="PS51350"/>
    </source>
</evidence>
<dbReference type="InterPro" id="IPR050399">
    <property type="entry name" value="HPr"/>
</dbReference>
<comment type="caution">
    <text evidence="6">The sequence shown here is derived from an EMBL/GenBank/DDBJ whole genome shotgun (WGS) entry which is preliminary data.</text>
</comment>
<protein>
    <submittedName>
        <fullName evidence="6">PTS family porter component HPr</fullName>
    </submittedName>
</protein>
<dbReference type="NCBIfam" id="TIGR01003">
    <property type="entry name" value="PTS_HPr_family"/>
    <property type="match status" value="1"/>
</dbReference>
<dbReference type="AlphaFoldDB" id="U7DAZ4"/>
<keyword evidence="4" id="KW-0598">Phosphotransferase system</keyword>